<keyword evidence="2" id="KW-1185">Reference proteome</keyword>
<dbReference type="Proteomes" id="UP000326912">
    <property type="component" value="Unassembled WGS sequence"/>
</dbReference>
<organism evidence="1 2">
    <name type="scientific">Dictyobacter vulcani</name>
    <dbReference type="NCBI Taxonomy" id="2607529"/>
    <lineage>
        <taxon>Bacteria</taxon>
        <taxon>Bacillati</taxon>
        <taxon>Chloroflexota</taxon>
        <taxon>Ktedonobacteria</taxon>
        <taxon>Ktedonobacterales</taxon>
        <taxon>Dictyobacteraceae</taxon>
        <taxon>Dictyobacter</taxon>
    </lineage>
</organism>
<gene>
    <name evidence="1" type="ORF">KDW_50310</name>
</gene>
<evidence type="ECO:0000313" key="1">
    <source>
        <dbReference type="EMBL" id="GER90869.1"/>
    </source>
</evidence>
<comment type="caution">
    <text evidence="1">The sequence shown here is derived from an EMBL/GenBank/DDBJ whole genome shotgun (WGS) entry which is preliminary data.</text>
</comment>
<evidence type="ECO:0000313" key="2">
    <source>
        <dbReference type="Proteomes" id="UP000326912"/>
    </source>
</evidence>
<name>A0A5J4KXL3_9CHLR</name>
<proteinExistence type="predicted"/>
<dbReference type="EMBL" id="BKZW01000003">
    <property type="protein sequence ID" value="GER90869.1"/>
    <property type="molecule type" value="Genomic_DNA"/>
</dbReference>
<sequence length="60" mass="6772">MGQTEQASDRDQKDMKGAVALARSHSLLVVVVVVHKRWGAIVPVDYSLVSAQQYHRMDRH</sequence>
<dbReference type="AlphaFoldDB" id="A0A5J4KXL3"/>
<protein>
    <submittedName>
        <fullName evidence="1">Uncharacterized protein</fullName>
    </submittedName>
</protein>
<reference evidence="1 2" key="1">
    <citation type="submission" date="2019-10" db="EMBL/GenBank/DDBJ databases">
        <title>Dictyobacter vulcani sp. nov., within the class Ktedonobacteria, isolated from soil of volcanic Mt. Zao.</title>
        <authorList>
            <person name="Zheng Y."/>
            <person name="Wang C.M."/>
            <person name="Sakai Y."/>
            <person name="Abe K."/>
            <person name="Yokota A."/>
            <person name="Yabe S."/>
        </authorList>
    </citation>
    <scope>NUCLEOTIDE SEQUENCE [LARGE SCALE GENOMIC DNA]</scope>
    <source>
        <strain evidence="1 2">W12</strain>
    </source>
</reference>
<accession>A0A5J4KXL3</accession>